<keyword evidence="1" id="KW-0812">Transmembrane</keyword>
<feature type="transmembrane region" description="Helical" evidence="1">
    <location>
        <begin position="104"/>
        <end position="124"/>
    </location>
</feature>
<organism evidence="2 3">
    <name type="scientific">Caulobacter flavus</name>
    <dbReference type="NCBI Taxonomy" id="1679497"/>
    <lineage>
        <taxon>Bacteria</taxon>
        <taxon>Pseudomonadati</taxon>
        <taxon>Pseudomonadota</taxon>
        <taxon>Alphaproteobacteria</taxon>
        <taxon>Caulobacterales</taxon>
        <taxon>Caulobacteraceae</taxon>
        <taxon>Caulobacter</taxon>
    </lineage>
</organism>
<keyword evidence="1" id="KW-0472">Membrane</keyword>
<feature type="transmembrane region" description="Helical" evidence="1">
    <location>
        <begin position="66"/>
        <end position="84"/>
    </location>
</feature>
<keyword evidence="1" id="KW-1133">Transmembrane helix</keyword>
<dbReference type="Proteomes" id="UP000234483">
    <property type="component" value="Unassembled WGS sequence"/>
</dbReference>
<name>A0A2N5CPU6_9CAUL</name>
<accession>A0A2N5CPU6</accession>
<evidence type="ECO:0000313" key="2">
    <source>
        <dbReference type="EMBL" id="PLR09177.1"/>
    </source>
</evidence>
<reference evidence="2 3" key="1">
    <citation type="submission" date="2017-12" db="EMBL/GenBank/DDBJ databases">
        <title>The genome sequence of Caulobacter flavus CGMCC1 15093.</title>
        <authorList>
            <person name="Gao J."/>
            <person name="Mao X."/>
            <person name="Sun J."/>
        </authorList>
    </citation>
    <scope>NUCLEOTIDE SEQUENCE [LARGE SCALE GENOMIC DNA]</scope>
    <source>
        <strain evidence="2 3">CGMCC1 15093</strain>
    </source>
</reference>
<gene>
    <name evidence="2" type="ORF">CFHF_18745</name>
</gene>
<dbReference type="EMBL" id="PJRQ01000040">
    <property type="protein sequence ID" value="PLR09177.1"/>
    <property type="molecule type" value="Genomic_DNA"/>
</dbReference>
<comment type="caution">
    <text evidence="2">The sequence shown here is derived from an EMBL/GenBank/DDBJ whole genome shotgun (WGS) entry which is preliminary data.</text>
</comment>
<evidence type="ECO:0000313" key="3">
    <source>
        <dbReference type="Proteomes" id="UP000234483"/>
    </source>
</evidence>
<feature type="transmembrane region" description="Helical" evidence="1">
    <location>
        <begin position="21"/>
        <end position="46"/>
    </location>
</feature>
<dbReference type="AlphaFoldDB" id="A0A2N5CPU6"/>
<proteinExistence type="predicted"/>
<evidence type="ECO:0000256" key="1">
    <source>
        <dbReference type="SAM" id="Phobius"/>
    </source>
</evidence>
<sequence length="137" mass="14215">MTVRNGPGARPGGRDERPAETALTWAALATAAGAVFAWAACCILPMSLALAGLGLGGLGWVAGQRSWITILAIAAIGAGWVMTWRRARTCRTDGSCAAPSKLQVSLLGAATLLLGLALIWRPIIEPWALALIRNARG</sequence>
<protein>
    <submittedName>
        <fullName evidence="2">MFS transporter permease</fullName>
    </submittedName>
</protein>